<dbReference type="GO" id="GO:0008061">
    <property type="term" value="F:chitin binding"/>
    <property type="evidence" value="ECO:0007669"/>
    <property type="project" value="UniProtKB-UniRule"/>
</dbReference>
<dbReference type="Pfam" id="PF12708">
    <property type="entry name" value="Pect-lyase_RHGA_epim"/>
    <property type="match status" value="2"/>
</dbReference>
<evidence type="ECO:0000259" key="3">
    <source>
        <dbReference type="PROSITE" id="PS50941"/>
    </source>
</evidence>
<evidence type="ECO:0000256" key="2">
    <source>
        <dbReference type="PROSITE-ProRule" id="PRU00261"/>
    </source>
</evidence>
<keyword evidence="1 2" id="KW-0147">Chitin-binding</keyword>
<comment type="caution">
    <text evidence="2">Lacks conserved residue(s) required for the propagation of feature annotation.</text>
</comment>
<dbReference type="PROSITE" id="PS50941">
    <property type="entry name" value="CHIT_BIND_I_2"/>
    <property type="match status" value="1"/>
</dbReference>
<name>A0AAD5RKA0_9PEZI</name>
<feature type="disulfide bond" evidence="2">
    <location>
        <begin position="414"/>
        <end position="428"/>
    </location>
</feature>
<dbReference type="InterPro" id="IPR024535">
    <property type="entry name" value="RHGA/B-epi-like_pectate_lyase"/>
</dbReference>
<dbReference type="InterPro" id="IPR036861">
    <property type="entry name" value="Endochitinase-like_sf"/>
</dbReference>
<dbReference type="SUPFAM" id="SSF57016">
    <property type="entry name" value="Plant lectins/antimicrobial peptides"/>
    <property type="match status" value="1"/>
</dbReference>
<dbReference type="InterPro" id="IPR011050">
    <property type="entry name" value="Pectin_lyase_fold/virulence"/>
</dbReference>
<gene>
    <name evidence="4" type="ORF">MKZ38_006153</name>
</gene>
<keyword evidence="5" id="KW-1185">Reference proteome</keyword>
<evidence type="ECO:0000313" key="5">
    <source>
        <dbReference type="Proteomes" id="UP001201980"/>
    </source>
</evidence>
<dbReference type="Gene3D" id="2.160.20.10">
    <property type="entry name" value="Single-stranded right-handed beta-helix, Pectin lyase-like"/>
    <property type="match status" value="3"/>
</dbReference>
<dbReference type="InterPro" id="IPR001002">
    <property type="entry name" value="Chitin-bd_1"/>
</dbReference>
<reference evidence="4" key="1">
    <citation type="submission" date="2022-07" db="EMBL/GenBank/DDBJ databases">
        <title>Draft genome sequence of Zalerion maritima ATCC 34329, a (micro)plastics degrading marine fungus.</title>
        <authorList>
            <person name="Paco A."/>
            <person name="Goncalves M.F.M."/>
            <person name="Rocha-Santos T.A.P."/>
            <person name="Alves A."/>
        </authorList>
    </citation>
    <scope>NUCLEOTIDE SEQUENCE</scope>
    <source>
        <strain evidence="4">ATCC 34329</strain>
    </source>
</reference>
<sequence>MENGSGGFFADLTFVGGKFGAYFGNQQCTSSRLVFVNCAVAVQVRRDWAWTMQDHVIERLTCFILHWAGGPVTQGARSLVLTDSIIPNTEDGIVTSLLAENSTSFLLQNVGVFNVHDAAIDSTGDAAQVLIPGATEKLVDNWGSGRVNNATGETSFINGADLPTMSRAEVLLGNAYDNTQANFFTPRRPNYYNIPASNVMSIKEYSATGHGETGDEPALNSILTAAANTSSVVYFPFGIHVVKDTPQIPIGSRIIGQAWSQIMGKGAKFGDEMAPRPVVRVELPGEVGIIETQDMLFTVSGPTAGAIVVKWNAKEQSQGSAGLWGLFPSDPDFSLCWDDKCAVSWGLRILESSQVYLLDAGAYSFCDEYTQACLDTNGCQTRDIDALSFRQTGAAAAAGRQRARSCLGSGFGACCSEHGYCGSDSDYCGTGCQGDFGIVLHRADPSACPPTACKPAAVAIAEQYNVSKFDPAAICFSTNTSGPPGIYGRQYSRPACPTRALLPTSARTHAAGCRGTSRPIPPALPQAQASTVVSQLSTMGAAGAVKSQRLAIHPVNCGDSYCMLVVAPAAALGQPAAVSTEAAKT</sequence>
<dbReference type="InterPro" id="IPR012334">
    <property type="entry name" value="Pectin_lyas_fold"/>
</dbReference>
<evidence type="ECO:0000313" key="4">
    <source>
        <dbReference type="EMBL" id="KAJ2895831.1"/>
    </source>
</evidence>
<comment type="caution">
    <text evidence="4">The sequence shown here is derived from an EMBL/GenBank/DDBJ whole genome shotgun (WGS) entry which is preliminary data.</text>
</comment>
<dbReference type="Proteomes" id="UP001201980">
    <property type="component" value="Unassembled WGS sequence"/>
</dbReference>
<keyword evidence="2" id="KW-1015">Disulfide bond</keyword>
<dbReference type="SUPFAM" id="SSF51126">
    <property type="entry name" value="Pectin lyase-like"/>
    <property type="match status" value="2"/>
</dbReference>
<feature type="domain" description="Chitin-binding type-1" evidence="3">
    <location>
        <begin position="395"/>
        <end position="450"/>
    </location>
</feature>
<dbReference type="Pfam" id="PF00187">
    <property type="entry name" value="Chitin_bind_1"/>
    <property type="match status" value="1"/>
</dbReference>
<protein>
    <recommendedName>
        <fullName evidence="3">Chitin-binding type-1 domain-containing protein</fullName>
    </recommendedName>
</protein>
<accession>A0AAD5RKA0</accession>
<dbReference type="Gene3D" id="3.30.60.10">
    <property type="entry name" value="Endochitinase-like"/>
    <property type="match status" value="1"/>
</dbReference>
<dbReference type="AlphaFoldDB" id="A0AAD5RKA0"/>
<dbReference type="EMBL" id="JAKWBI020000372">
    <property type="protein sequence ID" value="KAJ2895831.1"/>
    <property type="molecule type" value="Genomic_DNA"/>
</dbReference>
<dbReference type="CDD" id="cd11618">
    <property type="entry name" value="ChtBD1_1"/>
    <property type="match status" value="1"/>
</dbReference>
<proteinExistence type="predicted"/>
<organism evidence="4 5">
    <name type="scientific">Zalerion maritima</name>
    <dbReference type="NCBI Taxonomy" id="339359"/>
    <lineage>
        <taxon>Eukaryota</taxon>
        <taxon>Fungi</taxon>
        <taxon>Dikarya</taxon>
        <taxon>Ascomycota</taxon>
        <taxon>Pezizomycotina</taxon>
        <taxon>Sordariomycetes</taxon>
        <taxon>Lulworthiomycetidae</taxon>
        <taxon>Lulworthiales</taxon>
        <taxon>Lulworthiaceae</taxon>
        <taxon>Zalerion</taxon>
    </lineage>
</organism>
<evidence type="ECO:0000256" key="1">
    <source>
        <dbReference type="ARBA" id="ARBA00022669"/>
    </source>
</evidence>